<keyword evidence="7 11" id="KW-0408">Iron</keyword>
<feature type="binding site" evidence="11 12">
    <location>
        <position position="307"/>
    </location>
    <ligand>
        <name>S-adenosyl-L-methionine</name>
        <dbReference type="ChEBI" id="CHEBI:59789"/>
    </ligand>
</feature>
<dbReference type="InterPro" id="IPR012340">
    <property type="entry name" value="NA-bd_OB-fold"/>
</dbReference>
<dbReference type="InterPro" id="IPR030391">
    <property type="entry name" value="MeTrfase_TrmA_CS"/>
</dbReference>
<evidence type="ECO:0000256" key="10">
    <source>
        <dbReference type="ARBA" id="ARBA00059995"/>
    </source>
</evidence>
<dbReference type="RefSeq" id="WP_093471204.1">
    <property type="nucleotide sequence ID" value="NZ_FOUI01000001.1"/>
</dbReference>
<comment type="function">
    <text evidence="10 11">Catalyzes the formation of 5-methyl-uridine at position 1939 (m5U1939) in 23S rRNA.</text>
</comment>
<evidence type="ECO:0000256" key="5">
    <source>
        <dbReference type="ARBA" id="ARBA00022691"/>
    </source>
</evidence>
<dbReference type="GO" id="GO:0051539">
    <property type="term" value="F:4 iron, 4 sulfur cluster binding"/>
    <property type="evidence" value="ECO:0007669"/>
    <property type="project" value="UniProtKB-KW"/>
</dbReference>
<evidence type="ECO:0000256" key="3">
    <source>
        <dbReference type="ARBA" id="ARBA00022603"/>
    </source>
</evidence>
<evidence type="ECO:0000256" key="9">
    <source>
        <dbReference type="ARBA" id="ARBA00052756"/>
    </source>
</evidence>
<dbReference type="GO" id="GO:0003723">
    <property type="term" value="F:RNA binding"/>
    <property type="evidence" value="ECO:0007669"/>
    <property type="project" value="InterPro"/>
</dbReference>
<dbReference type="PROSITE" id="PS50926">
    <property type="entry name" value="TRAM"/>
    <property type="match status" value="1"/>
</dbReference>
<evidence type="ECO:0000256" key="4">
    <source>
        <dbReference type="ARBA" id="ARBA00022679"/>
    </source>
</evidence>
<dbReference type="OrthoDB" id="9804590at2"/>
<dbReference type="NCBIfam" id="TIGR00479">
    <property type="entry name" value="rumA"/>
    <property type="match status" value="1"/>
</dbReference>
<feature type="binding site" evidence="11">
    <location>
        <position position="86"/>
    </location>
    <ligand>
        <name>[4Fe-4S] cluster</name>
        <dbReference type="ChEBI" id="CHEBI:49883"/>
    </ligand>
</feature>
<evidence type="ECO:0000259" key="14">
    <source>
        <dbReference type="PROSITE" id="PS50926"/>
    </source>
</evidence>
<feature type="binding site" evidence="11 12">
    <location>
        <position position="375"/>
    </location>
    <ligand>
        <name>S-adenosyl-L-methionine</name>
        <dbReference type="ChEBI" id="CHEBI:59789"/>
    </ligand>
</feature>
<feature type="binding site" evidence="11">
    <location>
        <position position="172"/>
    </location>
    <ligand>
        <name>[4Fe-4S] cluster</name>
        <dbReference type="ChEBI" id="CHEBI:49883"/>
    </ligand>
</feature>
<dbReference type="EMBL" id="FOUI01000001">
    <property type="protein sequence ID" value="SFM10937.1"/>
    <property type="molecule type" value="Genomic_DNA"/>
</dbReference>
<dbReference type="Proteomes" id="UP000243629">
    <property type="component" value="Unassembled WGS sequence"/>
</dbReference>
<keyword evidence="3 11" id="KW-0489">Methyltransferase</keyword>
<dbReference type="PROSITE" id="PS01230">
    <property type="entry name" value="TRMA_1"/>
    <property type="match status" value="1"/>
</dbReference>
<evidence type="ECO:0000256" key="11">
    <source>
        <dbReference type="HAMAP-Rule" id="MF_01010"/>
    </source>
</evidence>
<reference evidence="16" key="1">
    <citation type="submission" date="2016-10" db="EMBL/GenBank/DDBJ databases">
        <authorList>
            <person name="Varghese N."/>
            <person name="Submissions S."/>
        </authorList>
    </citation>
    <scope>NUCLEOTIDE SEQUENCE [LARGE SCALE GENOMIC DNA]</scope>
    <source>
        <strain evidence="16">DSM 24213</strain>
    </source>
</reference>
<dbReference type="HAMAP" id="MF_01010">
    <property type="entry name" value="23SrRNA_methyltr_RlmD"/>
    <property type="match status" value="1"/>
</dbReference>
<evidence type="ECO:0000256" key="13">
    <source>
        <dbReference type="PROSITE-ProRule" id="PRU10015"/>
    </source>
</evidence>
<dbReference type="STRING" id="1720063.SAMN05216217_10177"/>
<dbReference type="GO" id="GO:0070041">
    <property type="term" value="F:rRNA (uridine-C5-)-methyltransferase activity"/>
    <property type="evidence" value="ECO:0007669"/>
    <property type="project" value="UniProtKB-UniRule"/>
</dbReference>
<dbReference type="InterPro" id="IPR030390">
    <property type="entry name" value="MeTrfase_TrmA_AS"/>
</dbReference>
<protein>
    <recommendedName>
        <fullName evidence="11">23S rRNA (uracil(1939)-C(5))-methyltransferase RlmD</fullName>
        <ecNumber evidence="11">2.1.1.190</ecNumber>
    </recommendedName>
    <alternativeName>
        <fullName evidence="11">23S rRNA(m5U1939)-methyltransferase</fullName>
    </alternativeName>
</protein>
<feature type="active site" evidence="13">
    <location>
        <position position="401"/>
    </location>
</feature>
<dbReference type="Gene3D" id="3.40.50.150">
    <property type="entry name" value="Vaccinia Virus protein VP39"/>
    <property type="match status" value="1"/>
</dbReference>
<dbReference type="NCBIfam" id="NF009639">
    <property type="entry name" value="PRK13168.1"/>
    <property type="match status" value="1"/>
</dbReference>
<dbReference type="InterPro" id="IPR010280">
    <property type="entry name" value="U5_MeTrfase_fam"/>
</dbReference>
<keyword evidence="5 11" id="KW-0949">S-adenosyl-L-methionine</keyword>
<dbReference type="AlphaFoldDB" id="A0A1I4N6H9"/>
<dbReference type="CDD" id="cd02440">
    <property type="entry name" value="AdoMet_MTases"/>
    <property type="match status" value="1"/>
</dbReference>
<keyword evidence="8 11" id="KW-0411">Iron-sulfur</keyword>
<feature type="binding site" evidence="11">
    <location>
        <position position="92"/>
    </location>
    <ligand>
        <name>[4Fe-4S] cluster</name>
        <dbReference type="ChEBI" id="CHEBI:49883"/>
    </ligand>
</feature>
<keyword evidence="16" id="KW-1185">Reference proteome</keyword>
<evidence type="ECO:0000256" key="1">
    <source>
        <dbReference type="ARBA" id="ARBA00022485"/>
    </source>
</evidence>
<accession>A0A1I4N6H9</accession>
<dbReference type="Pfam" id="PF05958">
    <property type="entry name" value="tRNA_U5-meth_tr"/>
    <property type="match status" value="1"/>
</dbReference>
<dbReference type="EC" id="2.1.1.190" evidence="11"/>
<feature type="active site" description="Nucleophile" evidence="11 12">
    <location>
        <position position="401"/>
    </location>
</feature>
<keyword evidence="2 11" id="KW-0698">rRNA processing</keyword>
<evidence type="ECO:0000256" key="2">
    <source>
        <dbReference type="ARBA" id="ARBA00022552"/>
    </source>
</evidence>
<feature type="binding site" evidence="11">
    <location>
        <position position="312"/>
    </location>
    <ligand>
        <name>S-adenosyl-L-methionine</name>
        <dbReference type="ChEBI" id="CHEBI:59789"/>
    </ligand>
</feature>
<keyword evidence="1 11" id="KW-0004">4Fe-4S</keyword>
<dbReference type="PANTHER" id="PTHR11061">
    <property type="entry name" value="RNA M5U METHYLTRANSFERASE"/>
    <property type="match status" value="1"/>
</dbReference>
<comment type="similarity">
    <text evidence="11">Belongs to the class I-like SAM-binding methyltransferase superfamily. RNA M5U methyltransferase family. RlmD subfamily.</text>
</comment>
<dbReference type="PROSITE" id="PS51687">
    <property type="entry name" value="SAM_MT_RNA_M5U"/>
    <property type="match status" value="1"/>
</dbReference>
<name>A0A1I4N6H9_9GAMM</name>
<evidence type="ECO:0000313" key="15">
    <source>
        <dbReference type="EMBL" id="SFM10937.1"/>
    </source>
</evidence>
<dbReference type="SUPFAM" id="SSF50249">
    <property type="entry name" value="Nucleic acid-binding proteins"/>
    <property type="match status" value="1"/>
</dbReference>
<organism evidence="15 16">
    <name type="scientific">Halopseudomonas yangmingensis</name>
    <dbReference type="NCBI Taxonomy" id="1720063"/>
    <lineage>
        <taxon>Bacteria</taxon>
        <taxon>Pseudomonadati</taxon>
        <taxon>Pseudomonadota</taxon>
        <taxon>Gammaproteobacteria</taxon>
        <taxon>Pseudomonadales</taxon>
        <taxon>Pseudomonadaceae</taxon>
        <taxon>Halopseudomonas</taxon>
    </lineage>
</organism>
<dbReference type="GO" id="GO:0005506">
    <property type="term" value="F:iron ion binding"/>
    <property type="evidence" value="ECO:0007669"/>
    <property type="project" value="UniProtKB-UniRule"/>
</dbReference>
<dbReference type="FunFam" id="3.40.50.150:FF:000009">
    <property type="entry name" value="23S rRNA (Uracil(1939)-C(5))-methyltransferase RlmD"/>
    <property type="match status" value="1"/>
</dbReference>
<dbReference type="InterPro" id="IPR029063">
    <property type="entry name" value="SAM-dependent_MTases_sf"/>
</dbReference>
<feature type="binding site" evidence="11 12">
    <location>
        <position position="278"/>
    </location>
    <ligand>
        <name>S-adenosyl-L-methionine</name>
        <dbReference type="ChEBI" id="CHEBI:59789"/>
    </ligand>
</feature>
<feature type="domain" description="TRAM" evidence="14">
    <location>
        <begin position="15"/>
        <end position="73"/>
    </location>
</feature>
<dbReference type="InterPro" id="IPR002792">
    <property type="entry name" value="TRAM_dom"/>
</dbReference>
<evidence type="ECO:0000256" key="6">
    <source>
        <dbReference type="ARBA" id="ARBA00022723"/>
    </source>
</evidence>
<keyword evidence="6 11" id="KW-0479">Metal-binding</keyword>
<feature type="binding site" evidence="11 12">
    <location>
        <position position="328"/>
    </location>
    <ligand>
        <name>S-adenosyl-L-methionine</name>
        <dbReference type="ChEBI" id="CHEBI:59789"/>
    </ligand>
</feature>
<feature type="binding site" evidence="11">
    <location>
        <position position="355"/>
    </location>
    <ligand>
        <name>S-adenosyl-L-methionine</name>
        <dbReference type="ChEBI" id="CHEBI:59789"/>
    </ligand>
</feature>
<dbReference type="PANTHER" id="PTHR11061:SF49">
    <property type="entry name" value="23S RRNA (URACIL(1939)-C(5))-METHYLTRANSFERASE RLMD"/>
    <property type="match status" value="1"/>
</dbReference>
<gene>
    <name evidence="11" type="primary">rlmD</name>
    <name evidence="15" type="ORF">SAMN05216217_10177</name>
</gene>
<evidence type="ECO:0000256" key="12">
    <source>
        <dbReference type="PROSITE-ProRule" id="PRU01024"/>
    </source>
</evidence>
<dbReference type="Pfam" id="PF01938">
    <property type="entry name" value="TRAM"/>
    <property type="match status" value="1"/>
</dbReference>
<evidence type="ECO:0000256" key="8">
    <source>
        <dbReference type="ARBA" id="ARBA00023014"/>
    </source>
</evidence>
<dbReference type="Gene3D" id="2.40.50.140">
    <property type="entry name" value="Nucleic acid-binding proteins"/>
    <property type="match status" value="1"/>
</dbReference>
<dbReference type="FunFam" id="2.40.50.140:FF:000097">
    <property type="entry name" value="23S rRNA (uracil(1939)-C(5))-methyltransferase RlmD"/>
    <property type="match status" value="1"/>
</dbReference>
<proteinExistence type="inferred from homology"/>
<evidence type="ECO:0000256" key="7">
    <source>
        <dbReference type="ARBA" id="ARBA00023004"/>
    </source>
</evidence>
<dbReference type="SUPFAM" id="SSF53335">
    <property type="entry name" value="S-adenosyl-L-methionine-dependent methyltransferases"/>
    <property type="match status" value="1"/>
</dbReference>
<comment type="catalytic activity">
    <reaction evidence="9 11">
        <text>uridine(1939) in 23S rRNA + S-adenosyl-L-methionine = 5-methyluridine(1939) in 23S rRNA + S-adenosyl-L-homocysteine + H(+)</text>
        <dbReference type="Rhea" id="RHEA:42908"/>
        <dbReference type="Rhea" id="RHEA-COMP:10278"/>
        <dbReference type="Rhea" id="RHEA-COMP:10279"/>
        <dbReference type="ChEBI" id="CHEBI:15378"/>
        <dbReference type="ChEBI" id="CHEBI:57856"/>
        <dbReference type="ChEBI" id="CHEBI:59789"/>
        <dbReference type="ChEBI" id="CHEBI:65315"/>
        <dbReference type="ChEBI" id="CHEBI:74447"/>
        <dbReference type="EC" id="2.1.1.190"/>
    </reaction>
</comment>
<keyword evidence="4 11" id="KW-0808">Transferase</keyword>
<sequence length="452" mass="48966">MSRQRGRPRQPSAGPAAVGQRIELVIERLSHDGRGIGRWRGVTTFVEGALPGEQVQARVQRARSKLVEARLETLLQAIPERLTPRCAHFALCGGCSLQHMPAGQQLALRREALQQQLQHFAGVQPEQWAEPLRGPEYGYRQRCRVALLPEAGRVQVGFRQRSSNALVEVGQCPVLEPRLEALLPRLAPLFNSLDSRARLGHAELLGGAAQALLVRHIGQPPAADRQRLIEFAASEAIDCWLLAGDQPAECLNNPAARLAYALPGQGLQLGFAPGDFIQVNPQVNQQMVAQALEWLAPQAGEAILDLFCGVGNFALALARRGARVTGIEGSAAMVEQAQHNARDNGLEGLHFFAADLSKPLQPALLPGEYAAALLDPPRDGAEALVQQLAQAQVQRILYVSCNPATLARDAGLLVAEGYRLQRIGLLDMFPQTAHVEAMALFCRAGIKQRGSN</sequence>
<dbReference type="GO" id="GO:0070475">
    <property type="term" value="P:rRNA base methylation"/>
    <property type="evidence" value="ECO:0007669"/>
    <property type="project" value="TreeGrafter"/>
</dbReference>
<dbReference type="InterPro" id="IPR001566">
    <property type="entry name" value="23S_rRNA_MeTrfase_RlmD"/>
</dbReference>
<feature type="binding site" evidence="11">
    <location>
        <position position="95"/>
    </location>
    <ligand>
        <name>[4Fe-4S] cluster</name>
        <dbReference type="ChEBI" id="CHEBI:49883"/>
    </ligand>
</feature>
<dbReference type="Gene3D" id="2.40.50.1070">
    <property type="match status" value="1"/>
</dbReference>
<evidence type="ECO:0000313" key="16">
    <source>
        <dbReference type="Proteomes" id="UP000243629"/>
    </source>
</evidence>
<dbReference type="PROSITE" id="PS01231">
    <property type="entry name" value="TRMA_2"/>
    <property type="match status" value="1"/>
</dbReference>